<dbReference type="InterPro" id="IPR014746">
    <property type="entry name" value="Gln_synth/guanido_kin_cat_dom"/>
</dbReference>
<proteinExistence type="inferred from homology"/>
<dbReference type="SUPFAM" id="SSF55931">
    <property type="entry name" value="Glutamine synthetase/guanido kinase"/>
    <property type="match status" value="1"/>
</dbReference>
<reference evidence="6 7" key="1">
    <citation type="journal article" date="2019" name="Int. J. Syst. Evol. Microbiol.">
        <title>The Global Catalogue of Microorganisms (GCM) 10K type strain sequencing project: providing services to taxonomists for standard genome sequencing and annotation.</title>
        <authorList>
            <consortium name="The Broad Institute Genomics Platform"/>
            <consortium name="The Broad Institute Genome Sequencing Center for Infectious Disease"/>
            <person name="Wu L."/>
            <person name="Ma J."/>
        </authorList>
    </citation>
    <scope>NUCLEOTIDE SEQUENCE [LARGE SCALE GENOMIC DNA]</scope>
    <source>
        <strain evidence="6 7">JCM 14046</strain>
    </source>
</reference>
<dbReference type="Proteomes" id="UP001501612">
    <property type="component" value="Unassembled WGS sequence"/>
</dbReference>
<protein>
    <submittedName>
        <fullName evidence="6">Glutamine synthetase</fullName>
    </submittedName>
</protein>
<dbReference type="PANTHER" id="PTHR43785:SF12">
    <property type="entry name" value="TYPE-1 GLUTAMINE SYNTHETASE 2"/>
    <property type="match status" value="1"/>
</dbReference>
<feature type="domain" description="GS catalytic" evidence="5">
    <location>
        <begin position="132"/>
        <end position="473"/>
    </location>
</feature>
<gene>
    <name evidence="6" type="ORF">GCM10009737_04620</name>
</gene>
<evidence type="ECO:0000313" key="6">
    <source>
        <dbReference type="EMBL" id="GAA1906913.1"/>
    </source>
</evidence>
<dbReference type="RefSeq" id="WP_344003139.1">
    <property type="nucleotide sequence ID" value="NZ_BAAAMY010000001.1"/>
</dbReference>
<evidence type="ECO:0000259" key="5">
    <source>
        <dbReference type="PROSITE" id="PS51987"/>
    </source>
</evidence>
<dbReference type="SMART" id="SM01230">
    <property type="entry name" value="Gln-synt_C"/>
    <property type="match status" value="1"/>
</dbReference>
<evidence type="ECO:0000256" key="3">
    <source>
        <dbReference type="PROSITE-ProRule" id="PRU01331"/>
    </source>
</evidence>
<name>A0ABN2NYW2_9ACTN</name>
<keyword evidence="2" id="KW-0436">Ligase</keyword>
<organism evidence="6 7">
    <name type="scientific">Nocardioides lentus</name>
    <dbReference type="NCBI Taxonomy" id="338077"/>
    <lineage>
        <taxon>Bacteria</taxon>
        <taxon>Bacillati</taxon>
        <taxon>Actinomycetota</taxon>
        <taxon>Actinomycetes</taxon>
        <taxon>Propionibacteriales</taxon>
        <taxon>Nocardioidaceae</taxon>
        <taxon>Nocardioides</taxon>
    </lineage>
</organism>
<dbReference type="Gene3D" id="3.30.590.10">
    <property type="entry name" value="Glutamine synthetase/guanido kinase, catalytic domain"/>
    <property type="match status" value="1"/>
</dbReference>
<dbReference type="PANTHER" id="PTHR43785">
    <property type="entry name" value="GAMMA-GLUTAMYLPUTRESCINE SYNTHETASE"/>
    <property type="match status" value="1"/>
</dbReference>
<accession>A0ABN2NYW2</accession>
<evidence type="ECO:0000256" key="1">
    <source>
        <dbReference type="ARBA" id="ARBA00009897"/>
    </source>
</evidence>
<dbReference type="InterPro" id="IPR036651">
    <property type="entry name" value="Gln_synt_N_sf"/>
</dbReference>
<dbReference type="Gene3D" id="3.10.20.70">
    <property type="entry name" value="Glutamine synthetase, N-terminal domain"/>
    <property type="match status" value="1"/>
</dbReference>
<sequence>MSAERPPTRTSGPAAAVGVEELARKLDSRDVVGVSIGWVDNNGIVRSRTVPVAELPAASRRGVGNTAAFAVFDSHDGITFAHEGLSTPSGDVRLTPVLDGPLGVTAQSGLPGFAWVPGRQLTGDGEPWAYDQRAVLERQLDRAADAGYTFVAGFEMEMVVSHEDDPHEPTGDVVPAHRGPAYSANAMRDVSGFCRALLADLAADGIRIGQLHAEYGGSQVEMSLSPLPGVGAADAQVLARQTAHAAAQRHGLRLSFAPVTTLAGAGNGWHLHSSLSGPDGTNALAGDGPHGLSPAGLGYVAGLLRELPGVTAVTAPSSGSLLRRRPGFWASAYGFWGVENREAAVRLVPPSALLGAEVTNVELKASDASANPYLSLAVVLAAGLAGVADGAVPPDPIGEDVGTWSEERREAAGITALATTPERARADLLGSALVRDVLGEDLLGAFVACRDADAAWAAPRTADEVVASLRWQY</sequence>
<comment type="similarity">
    <text evidence="1 3 4">Belongs to the glutamine synthetase family.</text>
</comment>
<dbReference type="PROSITE" id="PS51987">
    <property type="entry name" value="GS_CATALYTIC"/>
    <property type="match status" value="1"/>
</dbReference>
<keyword evidence="7" id="KW-1185">Reference proteome</keyword>
<evidence type="ECO:0000256" key="2">
    <source>
        <dbReference type="ARBA" id="ARBA00022598"/>
    </source>
</evidence>
<evidence type="ECO:0000313" key="7">
    <source>
        <dbReference type="Proteomes" id="UP001501612"/>
    </source>
</evidence>
<comment type="caution">
    <text evidence="6">The sequence shown here is derived from an EMBL/GenBank/DDBJ whole genome shotgun (WGS) entry which is preliminary data.</text>
</comment>
<evidence type="ECO:0000256" key="4">
    <source>
        <dbReference type="RuleBase" id="RU000384"/>
    </source>
</evidence>
<dbReference type="EMBL" id="BAAAMY010000001">
    <property type="protein sequence ID" value="GAA1906913.1"/>
    <property type="molecule type" value="Genomic_DNA"/>
</dbReference>
<dbReference type="Pfam" id="PF00120">
    <property type="entry name" value="Gln-synt_C"/>
    <property type="match status" value="1"/>
</dbReference>
<dbReference type="InterPro" id="IPR008146">
    <property type="entry name" value="Gln_synth_cat_dom"/>
</dbReference>